<reference evidence="1" key="1">
    <citation type="submission" date="2022-10" db="EMBL/GenBank/DDBJ databases">
        <authorList>
            <person name="Chen Y."/>
            <person name="Dougan E. K."/>
            <person name="Chan C."/>
            <person name="Rhodes N."/>
            <person name="Thang M."/>
        </authorList>
    </citation>
    <scope>NUCLEOTIDE SEQUENCE</scope>
</reference>
<organism evidence="1">
    <name type="scientific">Cladocopium goreaui</name>
    <dbReference type="NCBI Taxonomy" id="2562237"/>
    <lineage>
        <taxon>Eukaryota</taxon>
        <taxon>Sar</taxon>
        <taxon>Alveolata</taxon>
        <taxon>Dinophyceae</taxon>
        <taxon>Suessiales</taxon>
        <taxon>Symbiodiniaceae</taxon>
        <taxon>Cladocopium</taxon>
    </lineage>
</organism>
<keyword evidence="3" id="KW-1185">Reference proteome</keyword>
<gene>
    <name evidence="1" type="ORF">C1SCF055_LOCUS11219</name>
</gene>
<protein>
    <submittedName>
        <fullName evidence="2">Tyrosine-protein phosphatase</fullName>
    </submittedName>
</protein>
<sequence length="223" mass="24684">MGREMQSMKADIAPYLNREWQVELYETPMKSPLDCLFGGVCCCISAAKQRHELLVITGEPYICCAGLCQAGPCGEPQPEIPCLLLEVFLCPQMALSANRFFVQSRFGLMNTATDNTLMAATAWIAMCANYAACFMEMKYCCRDCFQIDLDGPCLEIQLPVREMFVLADLAFLCLNGCMYAQQQVEIDGMQRGHYNGPPQAVLQALPPNLQACMGGAPQQLMMS</sequence>
<proteinExistence type="predicted"/>
<dbReference type="EMBL" id="CAMXCT010000821">
    <property type="protein sequence ID" value="CAI3983618.1"/>
    <property type="molecule type" value="Genomic_DNA"/>
</dbReference>
<dbReference type="OrthoDB" id="998115at2759"/>
<accession>A0A9P1C3U9</accession>
<evidence type="ECO:0000313" key="2">
    <source>
        <dbReference type="EMBL" id="CAL4770930.1"/>
    </source>
</evidence>
<dbReference type="AlphaFoldDB" id="A0A9P1C3U9"/>
<reference evidence="2 3" key="2">
    <citation type="submission" date="2024-05" db="EMBL/GenBank/DDBJ databases">
        <authorList>
            <person name="Chen Y."/>
            <person name="Shah S."/>
            <person name="Dougan E. K."/>
            <person name="Thang M."/>
            <person name="Chan C."/>
        </authorList>
    </citation>
    <scope>NUCLEOTIDE SEQUENCE [LARGE SCALE GENOMIC DNA]</scope>
</reference>
<name>A0A9P1C3U9_9DINO</name>
<dbReference type="EMBL" id="CAMXCT020000821">
    <property type="protein sequence ID" value="CAL1136993.1"/>
    <property type="molecule type" value="Genomic_DNA"/>
</dbReference>
<evidence type="ECO:0000313" key="1">
    <source>
        <dbReference type="EMBL" id="CAI3983618.1"/>
    </source>
</evidence>
<dbReference type="Proteomes" id="UP001152797">
    <property type="component" value="Unassembled WGS sequence"/>
</dbReference>
<dbReference type="PANTHER" id="PTHR31152:SF1">
    <property type="entry name" value="PLAC8 FAMILY PROTEIN"/>
    <property type="match status" value="1"/>
</dbReference>
<dbReference type="EMBL" id="CAMXCT030000821">
    <property type="protein sequence ID" value="CAL4770930.1"/>
    <property type="molecule type" value="Genomic_DNA"/>
</dbReference>
<evidence type="ECO:0000313" key="3">
    <source>
        <dbReference type="Proteomes" id="UP001152797"/>
    </source>
</evidence>
<comment type="caution">
    <text evidence="1">The sequence shown here is derived from an EMBL/GenBank/DDBJ whole genome shotgun (WGS) entry which is preliminary data.</text>
</comment>
<dbReference type="PANTHER" id="PTHR31152">
    <property type="entry name" value="PLAC8 FAMILY PROTEIN"/>
    <property type="match status" value="1"/>
</dbReference>